<dbReference type="STRING" id="1221996.QY95_03547"/>
<dbReference type="NCBIfam" id="NF000326">
    <property type="entry name" value="blaR1_generic"/>
    <property type="match status" value="1"/>
</dbReference>
<accession>A0A0F5HPS5</accession>
<evidence type="ECO:0000259" key="4">
    <source>
        <dbReference type="Pfam" id="PF05569"/>
    </source>
</evidence>
<dbReference type="EMBL" id="JWIR02000074">
    <property type="protein sequence ID" value="KKB35258.1"/>
    <property type="molecule type" value="Genomic_DNA"/>
</dbReference>
<comment type="similarity">
    <text evidence="1">Belongs to the peptidase M56 family.</text>
</comment>
<feature type="transmembrane region" description="Helical" evidence="2">
    <location>
        <begin position="108"/>
        <end position="128"/>
    </location>
</feature>
<protein>
    <submittedName>
        <fullName evidence="5">Beta-lactamase regulatory sensor-transducer BlaR1</fullName>
    </submittedName>
</protein>
<reference evidence="5" key="1">
    <citation type="submission" date="2015-02" db="EMBL/GenBank/DDBJ databases">
        <title>Genome Assembly of Bacillaceae bacterium MTCC 8252.</title>
        <authorList>
            <person name="Verma A."/>
            <person name="Khatri I."/>
            <person name="Mual P."/>
            <person name="Subramanian S."/>
            <person name="Krishnamurthi S."/>
        </authorList>
    </citation>
    <scope>NUCLEOTIDE SEQUENCE [LARGE SCALE GENOMIC DNA]</scope>
    <source>
        <strain evidence="5">MTCC 8252</strain>
    </source>
</reference>
<dbReference type="PANTHER" id="PTHR34978">
    <property type="entry name" value="POSSIBLE SENSOR-TRANSDUCER PROTEIN BLAR"/>
    <property type="match status" value="1"/>
</dbReference>
<evidence type="ECO:0000256" key="1">
    <source>
        <dbReference type="ARBA" id="ARBA00011075"/>
    </source>
</evidence>
<comment type="caution">
    <text evidence="5">The sequence shown here is derived from an EMBL/GenBank/DDBJ whole genome shotgun (WGS) entry which is preliminary data.</text>
</comment>
<dbReference type="Pfam" id="PF00905">
    <property type="entry name" value="Transpeptidase"/>
    <property type="match status" value="1"/>
</dbReference>
<dbReference type="Proteomes" id="UP000031563">
    <property type="component" value="Unassembled WGS sequence"/>
</dbReference>
<dbReference type="InterPro" id="IPR008756">
    <property type="entry name" value="Peptidase_M56"/>
</dbReference>
<feature type="transmembrane region" description="Helical" evidence="2">
    <location>
        <begin position="6"/>
        <end position="27"/>
    </location>
</feature>
<organism evidence="5 6">
    <name type="scientific">Bacillus thermotolerans</name>
    <name type="common">Quasibacillus thermotolerans</name>
    <dbReference type="NCBI Taxonomy" id="1221996"/>
    <lineage>
        <taxon>Bacteria</taxon>
        <taxon>Bacillati</taxon>
        <taxon>Bacillota</taxon>
        <taxon>Bacilli</taxon>
        <taxon>Bacillales</taxon>
        <taxon>Bacillaceae</taxon>
        <taxon>Bacillus</taxon>
    </lineage>
</organism>
<dbReference type="PANTHER" id="PTHR34978:SF3">
    <property type="entry name" value="SLR0241 PROTEIN"/>
    <property type="match status" value="1"/>
</dbReference>
<sequence length="590" mass="68163">MFITHLVTSLIVSSITIAVILLIRRLFSKHLSAKWQYNLWFLLFIALTLPFIPKPLIHFEHSFLSFDFNQSNRAGDSSIHTIEGSKLSDVNWMQDFTLSVHHLNLQPLNAGLASIWVTGMFVMAVLYLHAWYRLRKIKHTTTVLNNKDMLEIFEQCKHHLNISKPVIVGESPLVKSPMTFGLFKTYVVLPVHLDKWMSLKDITYIFMHELHHYKYKDIATNHLMIVYQILYWFHPLVWMAFKKMRMDREIACDMAVLQSLDEHCHAEYGHAMINFADLASHSKEFAWANQFNGPKKQLKKRIEKIASFTTESKWMKLKSISLFTLVGVFVASQVPFVSAMTANNDRYDFNNERTLYEDLSNYFVGYDGSFVLYDRKAGQYSIYNKDHSTLRVSPNSTYKIYSALIGLESGVLTSDHSVVKWNGTTYPYESWNTDQNLSTAMKHSVTWYFQELDKRVPRDTTESYLERMGYGNDDLSGGSDYWLESSLKISPVEQVQLLSAFYTNEFGFKDENIETIKDSLQLEIHNGSRLFGKTGTGNINGKNINGWFIGYVETGDNTYFFATNIQNEDNSYGSKAAEITLSILREKGIY</sequence>
<name>A0A0F5HPS5_BACTR</name>
<feature type="domain" description="Penicillin-binding protein transpeptidase" evidence="3">
    <location>
        <begin position="368"/>
        <end position="582"/>
    </location>
</feature>
<dbReference type="InterPro" id="IPR052173">
    <property type="entry name" value="Beta-lactam_resp_regulator"/>
</dbReference>
<dbReference type="CDD" id="cd07341">
    <property type="entry name" value="M56_BlaR1_MecR1_like"/>
    <property type="match status" value="1"/>
</dbReference>
<keyword evidence="2" id="KW-1133">Transmembrane helix</keyword>
<feature type="transmembrane region" description="Helical" evidence="2">
    <location>
        <begin position="39"/>
        <end position="57"/>
    </location>
</feature>
<keyword evidence="2" id="KW-0812">Transmembrane</keyword>
<evidence type="ECO:0000313" key="5">
    <source>
        <dbReference type="EMBL" id="KKB35258.1"/>
    </source>
</evidence>
<evidence type="ECO:0000256" key="2">
    <source>
        <dbReference type="SAM" id="Phobius"/>
    </source>
</evidence>
<feature type="domain" description="Peptidase M56" evidence="4">
    <location>
        <begin position="7"/>
        <end position="305"/>
    </location>
</feature>
<gene>
    <name evidence="5" type="ORF">QY95_03547</name>
</gene>
<dbReference type="InterPro" id="IPR001460">
    <property type="entry name" value="PCN-bd_Tpept"/>
</dbReference>
<evidence type="ECO:0000259" key="3">
    <source>
        <dbReference type="Pfam" id="PF00905"/>
    </source>
</evidence>
<dbReference type="OrthoDB" id="9762883at2"/>
<dbReference type="SUPFAM" id="SSF56601">
    <property type="entry name" value="beta-lactamase/transpeptidase-like"/>
    <property type="match status" value="1"/>
</dbReference>
<dbReference type="AlphaFoldDB" id="A0A0F5HPS5"/>
<dbReference type="Pfam" id="PF05569">
    <property type="entry name" value="Peptidase_M56"/>
    <property type="match status" value="1"/>
</dbReference>
<dbReference type="Gene3D" id="3.40.710.10">
    <property type="entry name" value="DD-peptidase/beta-lactamase superfamily"/>
    <property type="match status" value="1"/>
</dbReference>
<keyword evidence="6" id="KW-1185">Reference proteome</keyword>
<dbReference type="InterPro" id="IPR012338">
    <property type="entry name" value="Beta-lactam/transpept-like"/>
</dbReference>
<dbReference type="GO" id="GO:0008658">
    <property type="term" value="F:penicillin binding"/>
    <property type="evidence" value="ECO:0007669"/>
    <property type="project" value="InterPro"/>
</dbReference>
<keyword evidence="2" id="KW-0472">Membrane</keyword>
<proteinExistence type="inferred from homology"/>
<dbReference type="RefSeq" id="WP_040048082.1">
    <property type="nucleotide sequence ID" value="NZ_JWIR02000074.1"/>
</dbReference>
<evidence type="ECO:0000313" key="6">
    <source>
        <dbReference type="Proteomes" id="UP000031563"/>
    </source>
</evidence>